<dbReference type="CDD" id="cd01746">
    <property type="entry name" value="GATase1_CTP_Synthase"/>
    <property type="match status" value="1"/>
</dbReference>
<dbReference type="EC" id="6.3.4.2" evidence="9"/>
<keyword evidence="6 9" id="KW-0315">Glutamine amidotransferase</keyword>
<dbReference type="InterPro" id="IPR017926">
    <property type="entry name" value="GATASE"/>
</dbReference>
<dbReference type="GO" id="GO:0042802">
    <property type="term" value="F:identical protein binding"/>
    <property type="evidence" value="ECO:0007669"/>
    <property type="project" value="TreeGrafter"/>
</dbReference>
<proteinExistence type="inferred from homology"/>
<dbReference type="GO" id="GO:0005524">
    <property type="term" value="F:ATP binding"/>
    <property type="evidence" value="ECO:0007669"/>
    <property type="project" value="UniProtKB-KW"/>
</dbReference>
<dbReference type="GO" id="GO:0019856">
    <property type="term" value="P:pyrimidine nucleobase biosynthetic process"/>
    <property type="evidence" value="ECO:0007669"/>
    <property type="project" value="TreeGrafter"/>
</dbReference>
<dbReference type="Pfam" id="PF00117">
    <property type="entry name" value="GATase"/>
    <property type="match status" value="1"/>
</dbReference>
<evidence type="ECO:0000256" key="9">
    <source>
        <dbReference type="RuleBase" id="RU810713"/>
    </source>
</evidence>
<dbReference type="Gene3D" id="3.40.50.300">
    <property type="entry name" value="P-loop containing nucleotide triphosphate hydrolases"/>
    <property type="match status" value="1"/>
</dbReference>
<dbReference type="GO" id="GO:0003883">
    <property type="term" value="F:CTP synthase activity"/>
    <property type="evidence" value="ECO:0007669"/>
    <property type="project" value="UniProtKB-UniRule"/>
</dbReference>
<dbReference type="FunFam" id="3.40.50.300:FF:000207">
    <property type="entry name" value="CTP synthase"/>
    <property type="match status" value="1"/>
</dbReference>
<dbReference type="SUPFAM" id="SSF52540">
    <property type="entry name" value="P-loop containing nucleoside triphosphate hydrolases"/>
    <property type="match status" value="1"/>
</dbReference>
<dbReference type="InterPro" id="IPR027417">
    <property type="entry name" value="P-loop_NTPase"/>
</dbReference>
<evidence type="ECO:0000259" key="12">
    <source>
        <dbReference type="Pfam" id="PF06418"/>
    </source>
</evidence>
<evidence type="ECO:0000259" key="11">
    <source>
        <dbReference type="Pfam" id="PF00117"/>
    </source>
</evidence>
<evidence type="ECO:0000313" key="13">
    <source>
        <dbReference type="EMBL" id="TWW53456.1"/>
    </source>
</evidence>
<accession>A0A5C6ME48</accession>
<evidence type="ECO:0000256" key="1">
    <source>
        <dbReference type="ARBA" id="ARBA00005171"/>
    </source>
</evidence>
<keyword evidence="5 9" id="KW-0067">ATP-binding</keyword>
<evidence type="ECO:0000256" key="2">
    <source>
        <dbReference type="ARBA" id="ARBA00007533"/>
    </source>
</evidence>
<evidence type="ECO:0000256" key="8">
    <source>
        <dbReference type="ARBA" id="ARBA00047781"/>
    </source>
</evidence>
<evidence type="ECO:0000256" key="5">
    <source>
        <dbReference type="ARBA" id="ARBA00022840"/>
    </source>
</evidence>
<dbReference type="UniPathway" id="UPA00159">
    <property type="reaction ID" value="UER00277"/>
</dbReference>
<keyword evidence="4 9" id="KW-0547">Nucleotide-binding</keyword>
<dbReference type="InterPro" id="IPR017456">
    <property type="entry name" value="CTP_synthase_N"/>
</dbReference>
<evidence type="ECO:0000313" key="14">
    <source>
        <dbReference type="Proteomes" id="UP000324091"/>
    </source>
</evidence>
<dbReference type="PANTHER" id="PTHR11550:SF0">
    <property type="entry name" value="CTP SYNTHASE-RELATED"/>
    <property type="match status" value="1"/>
</dbReference>
<comment type="pathway">
    <text evidence="1 9">Pyrimidine metabolism; CTP biosynthesis via de novo pathway; CTP from UDP: step 2/2.</text>
</comment>
<evidence type="ECO:0000256" key="4">
    <source>
        <dbReference type="ARBA" id="ARBA00022741"/>
    </source>
</evidence>
<feature type="region of interest" description="Disordered" evidence="10">
    <location>
        <begin position="619"/>
        <end position="642"/>
    </location>
</feature>
<feature type="domain" description="Glutamine amidotransferase" evidence="11">
    <location>
        <begin position="415"/>
        <end position="591"/>
    </location>
</feature>
<keyword evidence="7 9" id="KW-0665">Pyrimidine biosynthesis</keyword>
<evidence type="ECO:0000256" key="6">
    <source>
        <dbReference type="ARBA" id="ARBA00022962"/>
    </source>
</evidence>
<dbReference type="CDD" id="cd03113">
    <property type="entry name" value="CTPS_N"/>
    <property type="match status" value="1"/>
</dbReference>
<keyword evidence="14" id="KW-1185">Reference proteome</keyword>
<gene>
    <name evidence="13" type="ORF">D4764_0047540</name>
</gene>
<dbReference type="PANTHER" id="PTHR11550">
    <property type="entry name" value="CTP SYNTHASE"/>
    <property type="match status" value="1"/>
</dbReference>
<dbReference type="NCBIfam" id="NF003792">
    <property type="entry name" value="PRK05380.1"/>
    <property type="match status" value="1"/>
</dbReference>
<dbReference type="Proteomes" id="UP000324091">
    <property type="component" value="Unassembled WGS sequence"/>
</dbReference>
<dbReference type="SUPFAM" id="SSF52317">
    <property type="entry name" value="Class I glutamine amidotransferase-like"/>
    <property type="match status" value="2"/>
</dbReference>
<keyword evidence="3 9" id="KW-0436">Ligase</keyword>
<dbReference type="PROSITE" id="PS51273">
    <property type="entry name" value="GATASE_TYPE_1"/>
    <property type="match status" value="1"/>
</dbReference>
<reference evidence="13 14" key="1">
    <citation type="submission" date="2019-04" db="EMBL/GenBank/DDBJ databases">
        <title>Chromosome genome assembly for Takifugu flavidus.</title>
        <authorList>
            <person name="Xiao S."/>
        </authorList>
    </citation>
    <scope>NUCLEOTIDE SEQUENCE [LARGE SCALE GENOMIC DNA]</scope>
    <source>
        <strain evidence="13">HTHZ2018</strain>
        <tissue evidence="13">Muscle</tissue>
    </source>
</reference>
<protein>
    <recommendedName>
        <fullName evidence="9">CTP synthase</fullName>
        <ecNumber evidence="9">6.3.4.2</ecNumber>
    </recommendedName>
    <alternativeName>
        <fullName evidence="9">UTP--ammonia ligase</fullName>
    </alternativeName>
</protein>
<dbReference type="AlphaFoldDB" id="A0A5C6ME48"/>
<dbReference type="Gene3D" id="3.40.50.880">
    <property type="match status" value="2"/>
</dbReference>
<comment type="caution">
    <text evidence="13">The sequence shown here is derived from an EMBL/GenBank/DDBJ whole genome shotgun (WGS) entry which is preliminary data.</text>
</comment>
<comment type="function">
    <text evidence="9">Catalyzes the ATP-dependent amination of UTP to CTP with either L-glutamine or ammonia as the source of nitrogen.</text>
</comment>
<dbReference type="GO" id="GO:0044210">
    <property type="term" value="P:'de novo' CTP biosynthetic process"/>
    <property type="evidence" value="ECO:0007669"/>
    <property type="project" value="UniProtKB-UniRule"/>
</dbReference>
<organism evidence="13 14">
    <name type="scientific">Takifugu flavidus</name>
    <name type="common">sansaifugu</name>
    <dbReference type="NCBI Taxonomy" id="433684"/>
    <lineage>
        <taxon>Eukaryota</taxon>
        <taxon>Metazoa</taxon>
        <taxon>Chordata</taxon>
        <taxon>Craniata</taxon>
        <taxon>Vertebrata</taxon>
        <taxon>Euteleostomi</taxon>
        <taxon>Actinopterygii</taxon>
        <taxon>Neopterygii</taxon>
        <taxon>Teleostei</taxon>
        <taxon>Neoteleostei</taxon>
        <taxon>Acanthomorphata</taxon>
        <taxon>Eupercaria</taxon>
        <taxon>Tetraodontiformes</taxon>
        <taxon>Tetradontoidea</taxon>
        <taxon>Tetraodontidae</taxon>
        <taxon>Takifugu</taxon>
    </lineage>
</organism>
<evidence type="ECO:0000256" key="3">
    <source>
        <dbReference type="ARBA" id="ARBA00022598"/>
    </source>
</evidence>
<dbReference type="GO" id="GO:0097268">
    <property type="term" value="C:cytoophidium"/>
    <property type="evidence" value="ECO:0007669"/>
    <property type="project" value="TreeGrafter"/>
</dbReference>
<dbReference type="NCBIfam" id="TIGR00337">
    <property type="entry name" value="PyrG"/>
    <property type="match status" value="1"/>
</dbReference>
<comment type="catalytic activity">
    <reaction evidence="8 9">
        <text>UTP + L-glutamine + ATP + H2O = CTP + L-glutamate + ADP + phosphate + 2 H(+)</text>
        <dbReference type="Rhea" id="RHEA:26426"/>
        <dbReference type="ChEBI" id="CHEBI:15377"/>
        <dbReference type="ChEBI" id="CHEBI:15378"/>
        <dbReference type="ChEBI" id="CHEBI:29985"/>
        <dbReference type="ChEBI" id="CHEBI:30616"/>
        <dbReference type="ChEBI" id="CHEBI:37563"/>
        <dbReference type="ChEBI" id="CHEBI:43474"/>
        <dbReference type="ChEBI" id="CHEBI:46398"/>
        <dbReference type="ChEBI" id="CHEBI:58359"/>
        <dbReference type="ChEBI" id="CHEBI:456216"/>
        <dbReference type="EC" id="6.3.4.2"/>
    </reaction>
</comment>
<dbReference type="InterPro" id="IPR004468">
    <property type="entry name" value="CTP_synthase"/>
</dbReference>
<name>A0A5C6ME48_9TELE</name>
<feature type="domain" description="CTP synthase N-terminal" evidence="12">
    <location>
        <begin position="2"/>
        <end position="272"/>
    </location>
</feature>
<dbReference type="InterPro" id="IPR033828">
    <property type="entry name" value="GATase1_CTP_Synthase"/>
</dbReference>
<evidence type="ECO:0000256" key="7">
    <source>
        <dbReference type="ARBA" id="ARBA00022975"/>
    </source>
</evidence>
<sequence length="642" mass="71688">MKYILVTGGVISGIGKGIIASSVGTILKSCGLHVTAIKIDPYINIDAGTFSPYEHGEVFVLDDGGEVDLDLGNYERFLDIRLTRDNNLTTGKIYQSVISKERKGDYLGKTVQVVPHITDAIQEWVMKQARVSVDDDGIEPEVCIIELGGTVGDIESMPFIEAFRQFQFKVKRENFCNIHVSLIPQPQTTGEQKTKPTQSSVRELRGLGLSPDLIMCRCSTPLETAVKEKISMFCHVEPSQVICVQDVSSIYKVPLLLEEQGVVNYFCRRLNMSVETSPRKMLSKWKEMADRSDRLLEHVTIALVGKYTKLADSYTSVIKALEHSALAINHKLEVKYVDSEDLEGTTLEEEPVKYHEAWQKLCSSQFSPGSPQVLPMLSPGSPQVHLRFSPGSPQVLPRFSPCLRGFMHSPKPLKGKVLGVLVPGGFGVRGTEGKMLAINWARKQNKPYLGVCLGMQLAVCEFARNVLGWEDANSTEFDPQSEHPVVIEMPEHNPGQMGGTMRLGKRRTLFKSDTSVMRKLYASVDFIEERHRHRFEVNPALKEHFVKHGLQFVGQDVQGERMEIIELEDHCYFVGVQYHPEFTSRPIKPSPPYFGLLLAAAGKLQSYLSKGCQLSPRDTYCHSSGDSSPEPEISELKFPASL</sequence>
<dbReference type="EMBL" id="RHFK02000680">
    <property type="protein sequence ID" value="TWW53456.1"/>
    <property type="molecule type" value="Genomic_DNA"/>
</dbReference>
<dbReference type="InterPro" id="IPR029062">
    <property type="entry name" value="Class_I_gatase-like"/>
</dbReference>
<evidence type="ECO:0000256" key="10">
    <source>
        <dbReference type="SAM" id="MobiDB-lite"/>
    </source>
</evidence>
<dbReference type="GO" id="GO:0005737">
    <property type="term" value="C:cytoplasm"/>
    <property type="evidence" value="ECO:0007669"/>
    <property type="project" value="TreeGrafter"/>
</dbReference>
<dbReference type="Pfam" id="PF06418">
    <property type="entry name" value="CTP_synth_N"/>
    <property type="match status" value="1"/>
</dbReference>
<comment type="similarity">
    <text evidence="2 9">Belongs to the CTP synthase family.</text>
</comment>